<reference evidence="2 3" key="2">
    <citation type="submission" date="2024-07" db="EMBL/GenBank/DDBJ databases">
        <authorList>
            <person name="Akdeniz Z."/>
        </authorList>
    </citation>
    <scope>NUCLEOTIDE SEQUENCE [LARGE SCALE GENOMIC DNA]</scope>
</reference>
<keyword evidence="3" id="KW-1185">Reference proteome</keyword>
<evidence type="ECO:0000313" key="3">
    <source>
        <dbReference type="Proteomes" id="UP001642409"/>
    </source>
</evidence>
<dbReference type="AlphaFoldDB" id="A0AA86NME9"/>
<accession>A0AA86NME9</accession>
<dbReference type="Proteomes" id="UP001642409">
    <property type="component" value="Unassembled WGS sequence"/>
</dbReference>
<comment type="caution">
    <text evidence="1">The sequence shown here is derived from an EMBL/GenBank/DDBJ whole genome shotgun (WGS) entry which is preliminary data.</text>
</comment>
<evidence type="ECO:0000313" key="2">
    <source>
        <dbReference type="EMBL" id="CAL6056460.1"/>
    </source>
</evidence>
<evidence type="ECO:0000313" key="1">
    <source>
        <dbReference type="EMBL" id="CAI9922655.1"/>
    </source>
</evidence>
<dbReference type="EMBL" id="CAXDID020000210">
    <property type="protein sequence ID" value="CAL6056460.1"/>
    <property type="molecule type" value="Genomic_DNA"/>
</dbReference>
<name>A0AA86NME9_9EUKA</name>
<reference evidence="1" key="1">
    <citation type="submission" date="2023-06" db="EMBL/GenBank/DDBJ databases">
        <authorList>
            <person name="Kurt Z."/>
        </authorList>
    </citation>
    <scope>NUCLEOTIDE SEQUENCE</scope>
</reference>
<protein>
    <submittedName>
        <fullName evidence="2">Hypothetical_protein</fullName>
    </submittedName>
</protein>
<sequence>MVQNSEDDGIILVGTIQSYMIDFCVIEANVTNNSICRKENILEYQFHSEVEKVRSLNKTSQLKLYAGPQSTSSRSSKIILTKLVPLQFAKFSLEMNHEKFSSISTMKYSRPSSILLIVNNLDEVVYLPKLFYGLVAAFIYEVIKLKINEVTGTQK</sequence>
<gene>
    <name evidence="1" type="ORF">HINF_LOCUS10300</name>
    <name evidence="2" type="ORF">HINF_LOCUS47035</name>
</gene>
<organism evidence="1">
    <name type="scientific">Hexamita inflata</name>
    <dbReference type="NCBI Taxonomy" id="28002"/>
    <lineage>
        <taxon>Eukaryota</taxon>
        <taxon>Metamonada</taxon>
        <taxon>Diplomonadida</taxon>
        <taxon>Hexamitidae</taxon>
        <taxon>Hexamitinae</taxon>
        <taxon>Hexamita</taxon>
    </lineage>
</organism>
<proteinExistence type="predicted"/>
<dbReference type="EMBL" id="CATOUU010000260">
    <property type="protein sequence ID" value="CAI9922655.1"/>
    <property type="molecule type" value="Genomic_DNA"/>
</dbReference>